<comment type="caution">
    <text evidence="1">The sequence shown here is derived from an EMBL/GenBank/DDBJ whole genome shotgun (WGS) entry which is preliminary data.</text>
</comment>
<organism evidence="1 2">
    <name type="scientific">Paracoccus litorisediminis</name>
    <dbReference type="NCBI Taxonomy" id="2006130"/>
    <lineage>
        <taxon>Bacteria</taxon>
        <taxon>Pseudomonadati</taxon>
        <taxon>Pseudomonadota</taxon>
        <taxon>Alphaproteobacteria</taxon>
        <taxon>Rhodobacterales</taxon>
        <taxon>Paracoccaceae</taxon>
        <taxon>Paracoccus</taxon>
    </lineage>
</organism>
<dbReference type="AlphaFoldDB" id="A0A844HPV4"/>
<dbReference type="CDD" id="cd00093">
    <property type="entry name" value="HTH_XRE"/>
    <property type="match status" value="1"/>
</dbReference>
<sequence length="143" mass="16331">MNDTDKRRVEQLRMEPLANLLDKKLNELAPEVTLSDISRDMGFATPNYLSMIRKGKSKMALTRVEEFARYLNIDAKELFLVALRQHHSDDVISLMQQAFSELTDQERAILEVARANLVPGENLTKSTKDKLATVFRNNKPAAR</sequence>
<protein>
    <submittedName>
        <fullName evidence="1">Uncharacterized protein</fullName>
    </submittedName>
</protein>
<dbReference type="RefSeq" id="WP_155041031.1">
    <property type="nucleotide sequence ID" value="NZ_WMIG01000013.1"/>
</dbReference>
<proteinExistence type="predicted"/>
<keyword evidence="2" id="KW-1185">Reference proteome</keyword>
<dbReference type="EMBL" id="WMIG01000013">
    <property type="protein sequence ID" value="MTH61088.1"/>
    <property type="molecule type" value="Genomic_DNA"/>
</dbReference>
<evidence type="ECO:0000313" key="1">
    <source>
        <dbReference type="EMBL" id="MTH61088.1"/>
    </source>
</evidence>
<reference evidence="1 2" key="1">
    <citation type="submission" date="2019-11" db="EMBL/GenBank/DDBJ databases">
        <authorList>
            <person name="Dong K."/>
        </authorList>
    </citation>
    <scope>NUCLEOTIDE SEQUENCE [LARGE SCALE GENOMIC DNA]</scope>
    <source>
        <strain evidence="1 2">NBRC 112902</strain>
    </source>
</reference>
<accession>A0A844HPV4</accession>
<dbReference type="OrthoDB" id="7859023at2"/>
<name>A0A844HPV4_9RHOB</name>
<evidence type="ECO:0000313" key="2">
    <source>
        <dbReference type="Proteomes" id="UP000449846"/>
    </source>
</evidence>
<dbReference type="InterPro" id="IPR001387">
    <property type="entry name" value="Cro/C1-type_HTH"/>
</dbReference>
<gene>
    <name evidence="1" type="ORF">GL300_17915</name>
</gene>
<dbReference type="Proteomes" id="UP000449846">
    <property type="component" value="Unassembled WGS sequence"/>
</dbReference>